<evidence type="ECO:0000313" key="2">
    <source>
        <dbReference type="Proteomes" id="UP000078561"/>
    </source>
</evidence>
<proteinExistence type="predicted"/>
<keyword evidence="2" id="KW-1185">Reference proteome</keyword>
<evidence type="ECO:0000313" key="1">
    <source>
        <dbReference type="EMBL" id="SAL94880.1"/>
    </source>
</evidence>
<dbReference type="EMBL" id="LT550042">
    <property type="protein sequence ID" value="SAL94880.1"/>
    <property type="molecule type" value="Genomic_DNA"/>
</dbReference>
<dbReference type="Proteomes" id="UP000078561">
    <property type="component" value="Unassembled WGS sequence"/>
</dbReference>
<dbReference type="AlphaFoldDB" id="A0A163IR83"/>
<dbReference type="InParanoid" id="A0A163IR83"/>
<accession>A0A163IR83</accession>
<organism evidence="1">
    <name type="scientific">Absidia glauca</name>
    <name type="common">Pin mould</name>
    <dbReference type="NCBI Taxonomy" id="4829"/>
    <lineage>
        <taxon>Eukaryota</taxon>
        <taxon>Fungi</taxon>
        <taxon>Fungi incertae sedis</taxon>
        <taxon>Mucoromycota</taxon>
        <taxon>Mucoromycotina</taxon>
        <taxon>Mucoromycetes</taxon>
        <taxon>Mucorales</taxon>
        <taxon>Cunninghamellaceae</taxon>
        <taxon>Absidia</taxon>
    </lineage>
</organism>
<reference evidence="1" key="1">
    <citation type="submission" date="2016-04" db="EMBL/GenBank/DDBJ databases">
        <authorList>
            <person name="Evans L.H."/>
            <person name="Alamgir A."/>
            <person name="Owens N."/>
            <person name="Weber N.D."/>
            <person name="Virtaneva K."/>
            <person name="Barbian K."/>
            <person name="Babar A."/>
            <person name="Rosenke K."/>
        </authorList>
    </citation>
    <scope>NUCLEOTIDE SEQUENCE [LARGE SCALE GENOMIC DNA]</scope>
    <source>
        <strain evidence="1">CBS 101.48</strain>
    </source>
</reference>
<name>A0A163IR83_ABSGL</name>
<protein>
    <submittedName>
        <fullName evidence="1">Uncharacterized protein</fullName>
    </submittedName>
</protein>
<sequence>MLKDVADVDGAAADVDGAAADGADADVDGADGADADVDGADVDGADVDVDDANVRLVFFRLNASAYPFSAFSSTYARHLTAVGKYRRSQTAFI</sequence>
<gene>
    <name evidence="1" type="primary">ABSGL_00172.1 scaffold 349</name>
</gene>